<accession>A0AA41X0W8</accession>
<gene>
    <name evidence="1" type="ORF">NKG59_22415</name>
</gene>
<name>A0AA41X0W8_9RALS</name>
<dbReference type="RefSeq" id="WP_045203380.1">
    <property type="nucleotide sequence ID" value="NZ_JAMYWC010000007.1"/>
</dbReference>
<evidence type="ECO:0000313" key="1">
    <source>
        <dbReference type="EMBL" id="MCP1175130.1"/>
    </source>
</evidence>
<organism evidence="1 2">
    <name type="scientific">Ralstonia chuxiongensis</name>
    <dbReference type="NCBI Taxonomy" id="2957504"/>
    <lineage>
        <taxon>Bacteria</taxon>
        <taxon>Pseudomonadati</taxon>
        <taxon>Pseudomonadota</taxon>
        <taxon>Betaproteobacteria</taxon>
        <taxon>Burkholderiales</taxon>
        <taxon>Burkholderiaceae</taxon>
        <taxon>Ralstonia</taxon>
    </lineage>
</organism>
<protein>
    <submittedName>
        <fullName evidence="1">Uncharacterized protein</fullName>
    </submittedName>
</protein>
<comment type="caution">
    <text evidence="1">The sequence shown here is derived from an EMBL/GenBank/DDBJ whole genome shotgun (WGS) entry which is preliminary data.</text>
</comment>
<dbReference type="Proteomes" id="UP001162793">
    <property type="component" value="Unassembled WGS sequence"/>
</dbReference>
<reference evidence="2" key="1">
    <citation type="journal article" date="2023" name="Front. Microbiol.">
        <title>Ralstonia chuxiongensis sp. nov., Ralstonia mojiangensis sp. nov., and Ralstonia soli sp. nov., isolated from tobacco fields, are three novel species in the family Burkholderiaceae.</title>
        <authorList>
            <person name="Lu C.H."/>
            <person name="Zhang Y.Y."/>
            <person name="Jiang N."/>
            <person name="Chen W."/>
            <person name="Shao X."/>
            <person name="Zhao Z.M."/>
            <person name="Lu W.L."/>
            <person name="Hu X."/>
            <person name="Xi Y.X."/>
            <person name="Zou S.Y."/>
            <person name="Wei Q.J."/>
            <person name="Lin Z.L."/>
            <person name="Gong L."/>
            <person name="Gai X.T."/>
            <person name="Zhang L.Q."/>
            <person name="Li J.Y."/>
            <person name="Jin Y."/>
            <person name="Xia Z.Y."/>
        </authorList>
    </citation>
    <scope>NUCLEOTIDE SEQUENCE [LARGE SCALE GENOMIC DNA]</scope>
    <source>
        <strain evidence="2">21YRMH01-3</strain>
    </source>
</reference>
<proteinExistence type="predicted"/>
<evidence type="ECO:0000313" key="2">
    <source>
        <dbReference type="Proteomes" id="UP001162793"/>
    </source>
</evidence>
<dbReference type="AlphaFoldDB" id="A0AA41X0W8"/>
<keyword evidence="2" id="KW-1185">Reference proteome</keyword>
<sequence>MLNAQLEETGGAAERELGAVVAATLPRSAFVRTFRTKSGGYDVEAEWQTSGPYGLTANCTLALHFTGAEISTYTHFSERKREEACRRVADWLSIRLELQAADMLWDKGFDIDAVAPSAFFVDESGCSNTLQ</sequence>
<dbReference type="EMBL" id="JAMYWC010000007">
    <property type="protein sequence ID" value="MCP1175130.1"/>
    <property type="molecule type" value="Genomic_DNA"/>
</dbReference>